<feature type="binding site" evidence="11">
    <location>
        <position position="14"/>
    </location>
    <ligand>
        <name>Mg(2+)</name>
        <dbReference type="ChEBI" id="CHEBI:18420"/>
    </ligand>
</feature>
<dbReference type="PANTHER" id="PTHR21087:SF16">
    <property type="entry name" value="SHIKIMATE KINASE 1, CHLOROPLASTIC"/>
    <property type="match status" value="1"/>
</dbReference>
<accession>A0A371J7X8</accession>
<feature type="binding site" evidence="11">
    <location>
        <position position="56"/>
    </location>
    <ligand>
        <name>substrate</name>
    </ligand>
</feature>
<dbReference type="GO" id="GO:0009423">
    <property type="term" value="P:chorismate biosynthetic process"/>
    <property type="evidence" value="ECO:0007669"/>
    <property type="project" value="UniProtKB-UniRule"/>
</dbReference>
<feature type="binding site" evidence="11">
    <location>
        <position position="117"/>
    </location>
    <ligand>
        <name>ATP</name>
        <dbReference type="ChEBI" id="CHEBI:30616"/>
    </ligand>
</feature>
<dbReference type="EC" id="2.7.1.71" evidence="3 11"/>
<dbReference type="UniPathway" id="UPA00053">
    <property type="reaction ID" value="UER00088"/>
</dbReference>
<comment type="cofactor">
    <cofactor evidence="11">
        <name>Mg(2+)</name>
        <dbReference type="ChEBI" id="CHEBI:18420"/>
    </cofactor>
    <text evidence="11">Binds 1 Mg(2+) ion per subunit.</text>
</comment>
<evidence type="ECO:0000256" key="7">
    <source>
        <dbReference type="ARBA" id="ARBA00022777"/>
    </source>
</evidence>
<feature type="binding site" evidence="11">
    <location>
        <position position="137"/>
    </location>
    <ligand>
        <name>substrate</name>
    </ligand>
</feature>
<comment type="similarity">
    <text evidence="2 11">Belongs to the shikimate kinase family.</text>
</comment>
<evidence type="ECO:0000256" key="1">
    <source>
        <dbReference type="ARBA" id="ARBA00004842"/>
    </source>
</evidence>
<dbReference type="Gene3D" id="3.40.50.300">
    <property type="entry name" value="P-loop containing nucleotide triphosphate hydrolases"/>
    <property type="match status" value="1"/>
</dbReference>
<dbReference type="GO" id="GO:0005524">
    <property type="term" value="F:ATP binding"/>
    <property type="evidence" value="ECO:0007669"/>
    <property type="project" value="UniProtKB-UniRule"/>
</dbReference>
<evidence type="ECO:0000256" key="10">
    <source>
        <dbReference type="ARBA" id="ARBA00048567"/>
    </source>
</evidence>
<comment type="caution">
    <text evidence="11">Lacks conserved residue(s) required for the propagation of feature annotation.</text>
</comment>
<gene>
    <name evidence="11" type="primary">aroK</name>
    <name evidence="12" type="ORF">CHL78_004310</name>
</gene>
<dbReference type="InterPro" id="IPR000623">
    <property type="entry name" value="Shikimate_kinase/TSH1"/>
</dbReference>
<comment type="subunit">
    <text evidence="11">Monomer.</text>
</comment>
<name>A0A371J7X8_9FIRM</name>
<evidence type="ECO:0000256" key="5">
    <source>
        <dbReference type="ARBA" id="ARBA00022679"/>
    </source>
</evidence>
<dbReference type="GO" id="GO:0005829">
    <property type="term" value="C:cytosol"/>
    <property type="evidence" value="ECO:0007669"/>
    <property type="project" value="TreeGrafter"/>
</dbReference>
<proteinExistence type="inferred from homology"/>
<comment type="subcellular location">
    <subcellularLocation>
        <location evidence="11">Cytoplasm</location>
    </subcellularLocation>
</comment>
<evidence type="ECO:0000256" key="11">
    <source>
        <dbReference type="HAMAP-Rule" id="MF_00109"/>
    </source>
</evidence>
<dbReference type="CDD" id="cd00464">
    <property type="entry name" value="SK"/>
    <property type="match status" value="1"/>
</dbReference>
<feature type="binding site" evidence="11">
    <location>
        <position position="78"/>
    </location>
    <ligand>
        <name>substrate</name>
    </ligand>
</feature>
<comment type="caution">
    <text evidence="12">The sequence shown here is derived from an EMBL/GenBank/DDBJ whole genome shotgun (WGS) entry which is preliminary data.</text>
</comment>
<dbReference type="OrthoDB" id="9800332at2"/>
<keyword evidence="5 11" id="KW-0808">Transferase</keyword>
<feature type="binding site" evidence="11">
    <location>
        <begin position="10"/>
        <end position="15"/>
    </location>
    <ligand>
        <name>ATP</name>
        <dbReference type="ChEBI" id="CHEBI:30616"/>
    </ligand>
</feature>
<comment type="catalytic activity">
    <reaction evidence="10 11">
        <text>shikimate + ATP = 3-phosphoshikimate + ADP + H(+)</text>
        <dbReference type="Rhea" id="RHEA:13121"/>
        <dbReference type="ChEBI" id="CHEBI:15378"/>
        <dbReference type="ChEBI" id="CHEBI:30616"/>
        <dbReference type="ChEBI" id="CHEBI:36208"/>
        <dbReference type="ChEBI" id="CHEBI:145989"/>
        <dbReference type="ChEBI" id="CHEBI:456216"/>
        <dbReference type="EC" id="2.7.1.71"/>
    </reaction>
</comment>
<dbReference type="HAMAP" id="MF_00109">
    <property type="entry name" value="Shikimate_kinase"/>
    <property type="match status" value="1"/>
</dbReference>
<dbReference type="GO" id="GO:0009073">
    <property type="term" value="P:aromatic amino acid family biosynthetic process"/>
    <property type="evidence" value="ECO:0007669"/>
    <property type="project" value="UniProtKB-KW"/>
</dbReference>
<dbReference type="PANTHER" id="PTHR21087">
    <property type="entry name" value="SHIKIMATE KINASE"/>
    <property type="match status" value="1"/>
</dbReference>
<dbReference type="SUPFAM" id="SSF52540">
    <property type="entry name" value="P-loop containing nucleoside triphosphate hydrolases"/>
    <property type="match status" value="1"/>
</dbReference>
<keyword evidence="9 11" id="KW-0057">Aromatic amino acid biosynthesis</keyword>
<evidence type="ECO:0000256" key="8">
    <source>
        <dbReference type="ARBA" id="ARBA00022840"/>
    </source>
</evidence>
<evidence type="ECO:0000256" key="9">
    <source>
        <dbReference type="ARBA" id="ARBA00023141"/>
    </source>
</evidence>
<dbReference type="Proteomes" id="UP000215694">
    <property type="component" value="Unassembled WGS sequence"/>
</dbReference>
<evidence type="ECO:0000256" key="2">
    <source>
        <dbReference type="ARBA" id="ARBA00006997"/>
    </source>
</evidence>
<reference evidence="12 13" key="1">
    <citation type="journal article" date="2017" name="Genome Announc.">
        <title>Draft Genome Sequence of Romboutsia weinsteinii sp. nov. Strain CCRI-19649(T) Isolated from Surface Water.</title>
        <authorList>
            <person name="Maheux A.F."/>
            <person name="Boudreau D.K."/>
            <person name="Berube E."/>
            <person name="Boissinot M."/>
            <person name="Cantin P."/>
            <person name="Raymond F."/>
            <person name="Corbeil J."/>
            <person name="Omar R.F."/>
            <person name="Bergeron M.G."/>
        </authorList>
    </citation>
    <scope>NUCLEOTIDE SEQUENCE [LARGE SCALE GENOMIC DNA]</scope>
    <source>
        <strain evidence="12 13">CCRI-19649</strain>
    </source>
</reference>
<dbReference type="GO" id="GO:0008652">
    <property type="term" value="P:amino acid biosynthetic process"/>
    <property type="evidence" value="ECO:0007669"/>
    <property type="project" value="UniProtKB-KW"/>
</dbReference>
<dbReference type="PROSITE" id="PS01128">
    <property type="entry name" value="SHIKIMATE_KINASE"/>
    <property type="match status" value="1"/>
</dbReference>
<keyword evidence="6 11" id="KW-0547">Nucleotide-binding</keyword>
<dbReference type="Pfam" id="PF01202">
    <property type="entry name" value="SKI"/>
    <property type="match status" value="1"/>
</dbReference>
<dbReference type="AlphaFoldDB" id="A0A371J7X8"/>
<dbReference type="GO" id="GO:0000287">
    <property type="term" value="F:magnesium ion binding"/>
    <property type="evidence" value="ECO:0007669"/>
    <property type="project" value="UniProtKB-UniRule"/>
</dbReference>
<evidence type="ECO:0000313" key="13">
    <source>
        <dbReference type="Proteomes" id="UP000215694"/>
    </source>
</evidence>
<feature type="binding site" evidence="11">
    <location>
        <position position="32"/>
    </location>
    <ligand>
        <name>substrate</name>
    </ligand>
</feature>
<keyword evidence="11" id="KW-0963">Cytoplasm</keyword>
<dbReference type="RefSeq" id="WP_094366583.1">
    <property type="nucleotide sequence ID" value="NZ_NOJY02000005.1"/>
</dbReference>
<dbReference type="EMBL" id="NOJY02000005">
    <property type="protein sequence ID" value="RDY28766.1"/>
    <property type="molecule type" value="Genomic_DNA"/>
</dbReference>
<keyword evidence="13" id="KW-1185">Reference proteome</keyword>
<keyword evidence="11" id="KW-0460">Magnesium</keyword>
<dbReference type="InterPro" id="IPR027417">
    <property type="entry name" value="P-loop_NTPase"/>
</dbReference>
<organism evidence="12 13">
    <name type="scientific">Romboutsia weinsteinii</name>
    <dbReference type="NCBI Taxonomy" id="2020949"/>
    <lineage>
        <taxon>Bacteria</taxon>
        <taxon>Bacillati</taxon>
        <taxon>Bacillota</taxon>
        <taxon>Clostridia</taxon>
        <taxon>Peptostreptococcales</taxon>
        <taxon>Peptostreptococcaceae</taxon>
        <taxon>Romboutsia</taxon>
    </lineage>
</organism>
<keyword evidence="11" id="KW-0479">Metal-binding</keyword>
<sequence length="168" mass="19009">MRIILIGFMASGKTTVGKSIANKLGLKFIDMDREIEKEENCSIADIFKEHGEDYFRMAESNLLKDVICKEDVVISTGGGVVTKEENIDILKTQKNVIFLDANVETLVRNVSSEVEKRPLLKESFDVQKKISNMLSSRYDKYIRASKLIIDTNNKNVEEVVSQILVYIG</sequence>
<keyword evidence="4 11" id="KW-0028">Amino-acid biosynthesis</keyword>
<comment type="function">
    <text evidence="11">Catalyzes the specific phosphorylation of the 3-hydroxyl group of shikimic acid using ATP as a cosubstrate.</text>
</comment>
<dbReference type="GO" id="GO:0004765">
    <property type="term" value="F:shikimate kinase activity"/>
    <property type="evidence" value="ECO:0007669"/>
    <property type="project" value="UniProtKB-UniRule"/>
</dbReference>
<evidence type="ECO:0000256" key="4">
    <source>
        <dbReference type="ARBA" id="ARBA00022605"/>
    </source>
</evidence>
<keyword evidence="7 11" id="KW-0418">Kinase</keyword>
<dbReference type="InterPro" id="IPR023000">
    <property type="entry name" value="Shikimate_kinase_CS"/>
</dbReference>
<dbReference type="PRINTS" id="PR01100">
    <property type="entry name" value="SHIKIMTKNASE"/>
</dbReference>
<protein>
    <recommendedName>
        <fullName evidence="3 11">Shikimate kinase</fullName>
        <shortName evidence="11">SK</shortName>
        <ecNumber evidence="3 11">2.7.1.71</ecNumber>
    </recommendedName>
</protein>
<keyword evidence="8 11" id="KW-0067">ATP-binding</keyword>
<evidence type="ECO:0000256" key="6">
    <source>
        <dbReference type="ARBA" id="ARBA00022741"/>
    </source>
</evidence>
<evidence type="ECO:0000256" key="3">
    <source>
        <dbReference type="ARBA" id="ARBA00012154"/>
    </source>
</evidence>
<dbReference type="InterPro" id="IPR031322">
    <property type="entry name" value="Shikimate/glucono_kinase"/>
</dbReference>
<comment type="pathway">
    <text evidence="1 11">Metabolic intermediate biosynthesis; chorismate biosynthesis; chorismate from D-erythrose 4-phosphate and phosphoenolpyruvate: step 5/7.</text>
</comment>
<evidence type="ECO:0000313" key="12">
    <source>
        <dbReference type="EMBL" id="RDY28766.1"/>
    </source>
</evidence>